<evidence type="ECO:0000259" key="5">
    <source>
        <dbReference type="PROSITE" id="PS50847"/>
    </source>
</evidence>
<dbReference type="Gene3D" id="3.90.780.10">
    <property type="entry name" value="5'-Nucleotidase, C-terminal domain"/>
    <property type="match status" value="1"/>
</dbReference>
<keyword evidence="2" id="KW-0964">Secreted</keyword>
<keyword evidence="7" id="KW-1185">Reference proteome</keyword>
<dbReference type="GO" id="GO:0008768">
    <property type="term" value="F:UDP-sugar diphosphatase activity"/>
    <property type="evidence" value="ECO:0007669"/>
    <property type="project" value="TreeGrafter"/>
</dbReference>
<sequence length="222" mass="24189">MTGQQIYDVLNQQYGDGQKYFLQMSGLKYTYTDSGSNDPAVPFKVVKVYKDNGEELDLAANYSLVVNDFLYGGGDGFSVFKNAKLLGAINPDTEVFIEYIKDLEAAGKPVSAGISSVKTYVTSSLEGSTKTDQAGKHDIINRVYRDRDGKIISTELVSDMVTPSETLVANDKTAKVMPLTTKSAKDKQTLPNTGSQESSSMVMMLMGVLTLGSFSLLKKKEK</sequence>
<dbReference type="GO" id="GO:0008253">
    <property type="term" value="F:5'-nucleotidase activity"/>
    <property type="evidence" value="ECO:0007669"/>
    <property type="project" value="TreeGrafter"/>
</dbReference>
<dbReference type="EMBL" id="AEUX02000006">
    <property type="protein sequence ID" value="EHI69472.1"/>
    <property type="molecule type" value="Genomic_DNA"/>
</dbReference>
<dbReference type="AlphaFoldDB" id="G5K3K4"/>
<evidence type="ECO:0000256" key="1">
    <source>
        <dbReference type="ARBA" id="ARBA00022512"/>
    </source>
</evidence>
<dbReference type="SUPFAM" id="SSF55816">
    <property type="entry name" value="5'-nucleotidase (syn. UDP-sugar hydrolase), C-terminal domain"/>
    <property type="match status" value="1"/>
</dbReference>
<dbReference type="Pfam" id="PF02872">
    <property type="entry name" value="5_nucleotid_C"/>
    <property type="match status" value="1"/>
</dbReference>
<dbReference type="GO" id="GO:0030288">
    <property type="term" value="C:outer membrane-bounded periplasmic space"/>
    <property type="evidence" value="ECO:0007669"/>
    <property type="project" value="TreeGrafter"/>
</dbReference>
<dbReference type="GO" id="GO:0009166">
    <property type="term" value="P:nucleotide catabolic process"/>
    <property type="evidence" value="ECO:0007669"/>
    <property type="project" value="InterPro"/>
</dbReference>
<accession>G5K3K4</accession>
<evidence type="ECO:0000313" key="6">
    <source>
        <dbReference type="EMBL" id="EHI69472.1"/>
    </source>
</evidence>
<dbReference type="InterPro" id="IPR036907">
    <property type="entry name" value="5'-Nucleotdase_C_sf"/>
</dbReference>
<keyword evidence="1" id="KW-0134">Cell wall</keyword>
<keyword evidence="4" id="KW-0572">Peptidoglycan-anchor</keyword>
<keyword evidence="3" id="KW-0732">Signal</keyword>
<comment type="caution">
    <text evidence="6">The sequence shown here is derived from an EMBL/GenBank/DDBJ whole genome shotgun (WGS) entry which is preliminary data.</text>
</comment>
<name>G5K3K4_9STRE</name>
<dbReference type="eggNOG" id="COG0737">
    <property type="taxonomic scope" value="Bacteria"/>
</dbReference>
<protein>
    <submittedName>
        <fullName evidence="6">Gram positive anchor</fullName>
    </submittedName>
</protein>
<dbReference type="PANTHER" id="PTHR11575:SF24">
    <property type="entry name" value="5'-NUCLEOTIDASE"/>
    <property type="match status" value="1"/>
</dbReference>
<dbReference type="InterPro" id="IPR006179">
    <property type="entry name" value="5_nucleotidase/apyrase"/>
</dbReference>
<feature type="domain" description="Gram-positive cocci surface proteins LPxTG" evidence="5">
    <location>
        <begin position="190"/>
        <end position="222"/>
    </location>
</feature>
<organism evidence="6 7">
    <name type="scientific">Streptococcus ictaluri 707-05</name>
    <dbReference type="NCBI Taxonomy" id="764299"/>
    <lineage>
        <taxon>Bacteria</taxon>
        <taxon>Bacillati</taxon>
        <taxon>Bacillota</taxon>
        <taxon>Bacilli</taxon>
        <taxon>Lactobacillales</taxon>
        <taxon>Streptococcaceae</taxon>
        <taxon>Streptococcus</taxon>
    </lineage>
</organism>
<evidence type="ECO:0000256" key="3">
    <source>
        <dbReference type="ARBA" id="ARBA00022729"/>
    </source>
</evidence>
<dbReference type="PROSITE" id="PS50847">
    <property type="entry name" value="GRAM_POS_ANCHORING"/>
    <property type="match status" value="1"/>
</dbReference>
<dbReference type="NCBIfam" id="TIGR01167">
    <property type="entry name" value="LPXTG_anchor"/>
    <property type="match status" value="1"/>
</dbReference>
<dbReference type="Proteomes" id="UP000003330">
    <property type="component" value="Unassembled WGS sequence"/>
</dbReference>
<evidence type="ECO:0000313" key="7">
    <source>
        <dbReference type="Proteomes" id="UP000003330"/>
    </source>
</evidence>
<reference evidence="6 7" key="1">
    <citation type="journal article" date="2014" name="Int. J. Syst. Evol. Microbiol.">
        <title>Phylogenomics and the dynamic genome evolution of the genus Streptococcus.</title>
        <authorList>
            <consortium name="The Broad Institute Genome Sequencing Platform"/>
            <person name="Richards V.P."/>
            <person name="Palmer S.R."/>
            <person name="Pavinski Bitar P.D."/>
            <person name="Qin X."/>
            <person name="Weinstock G.M."/>
            <person name="Highlander S.K."/>
            <person name="Town C.D."/>
            <person name="Burne R.A."/>
            <person name="Stanhope M.J."/>
        </authorList>
    </citation>
    <scope>NUCLEOTIDE SEQUENCE [LARGE SCALE GENOMIC DNA]</scope>
    <source>
        <strain evidence="6 7">707-05</strain>
    </source>
</reference>
<dbReference type="PANTHER" id="PTHR11575">
    <property type="entry name" value="5'-NUCLEOTIDASE-RELATED"/>
    <property type="match status" value="1"/>
</dbReference>
<gene>
    <name evidence="6" type="ORF">STRIC_1374</name>
</gene>
<dbReference type="InterPro" id="IPR019931">
    <property type="entry name" value="LPXTG_anchor"/>
</dbReference>
<evidence type="ECO:0000256" key="4">
    <source>
        <dbReference type="ARBA" id="ARBA00023088"/>
    </source>
</evidence>
<dbReference type="STRING" id="764299.STRIC_1374"/>
<dbReference type="InterPro" id="IPR008334">
    <property type="entry name" value="5'-Nucleotdase_C"/>
</dbReference>
<proteinExistence type="predicted"/>
<evidence type="ECO:0000256" key="2">
    <source>
        <dbReference type="ARBA" id="ARBA00022525"/>
    </source>
</evidence>
<dbReference type="Pfam" id="PF00746">
    <property type="entry name" value="Gram_pos_anchor"/>
    <property type="match status" value="1"/>
</dbReference>